<keyword evidence="1" id="KW-0732">Signal</keyword>
<protein>
    <recommendedName>
        <fullName evidence="4">Dickkopf N-terminal cysteine-rich domain-containing protein</fullName>
    </recommendedName>
</protein>
<feature type="signal peptide" evidence="1">
    <location>
        <begin position="1"/>
        <end position="20"/>
    </location>
</feature>
<accession>A0A4Y6PV35</accession>
<sequence>MQKRTMMGLILLAFSVGVVATGCGDDSSSDSSEAYSEDISHDEFTEAYTRLAIERTFCEYAWQCEVPVYDNYGPARKFESEAECAEKLPTDGMAQEWLSYEFEKNAQLIEAGALAFDSANAAGCLNLIAGLDSSELCDARSVIKGGENPCQEIYSGLTAEGETCIDSIQCAGDDAWCETEGDSCGGTCIVEAGCGDGPSCGDDEVCEYDGETGTESCQPLKAEGEECDFWGCQDGLECVVPEGADVGTCRAPNLGEGEACADTPELCREGLYCIEGTCQSFAFVAQGEACDIAKWGDSDPCEPGLVCHVTAPGETTGQCNPPAAVGEACANGLVCEWNLFCDKTSNDQLGTCAERKADGSACERSVECQSFYCGSEGNCEQLAVCEP</sequence>
<organism evidence="2 3">
    <name type="scientific">Persicimonas caeni</name>
    <dbReference type="NCBI Taxonomy" id="2292766"/>
    <lineage>
        <taxon>Bacteria</taxon>
        <taxon>Deltaproteobacteria</taxon>
        <taxon>Bradymonadales</taxon>
        <taxon>Bradymonadaceae</taxon>
        <taxon>Persicimonas</taxon>
    </lineage>
</organism>
<dbReference type="OrthoDB" id="5508353at2"/>
<gene>
    <name evidence="2" type="ORF">FIV42_16150</name>
</gene>
<evidence type="ECO:0000313" key="3">
    <source>
        <dbReference type="Proteomes" id="UP000315995"/>
    </source>
</evidence>
<dbReference type="PROSITE" id="PS51257">
    <property type="entry name" value="PROKAR_LIPOPROTEIN"/>
    <property type="match status" value="1"/>
</dbReference>
<accession>A0A5B8YBC8</accession>
<proteinExistence type="predicted"/>
<feature type="chain" id="PRO_5030106494" description="Dickkopf N-terminal cysteine-rich domain-containing protein" evidence="1">
    <location>
        <begin position="21"/>
        <end position="387"/>
    </location>
</feature>
<evidence type="ECO:0008006" key="4">
    <source>
        <dbReference type="Google" id="ProtNLM"/>
    </source>
</evidence>
<reference evidence="2 3" key="1">
    <citation type="submission" date="2019-06" db="EMBL/GenBank/DDBJ databases">
        <title>Persicimonas caeni gen. nov., sp. nov., a predatory bacterium isolated from solar saltern.</title>
        <authorList>
            <person name="Wang S."/>
        </authorList>
    </citation>
    <scope>NUCLEOTIDE SEQUENCE [LARGE SCALE GENOMIC DNA]</scope>
    <source>
        <strain evidence="2 3">YN101</strain>
    </source>
</reference>
<dbReference type="RefSeq" id="WP_141198686.1">
    <property type="nucleotide sequence ID" value="NZ_CP041186.1"/>
</dbReference>
<keyword evidence="3" id="KW-1185">Reference proteome</keyword>
<dbReference type="EMBL" id="CP041186">
    <property type="protein sequence ID" value="QDG52214.1"/>
    <property type="molecule type" value="Genomic_DNA"/>
</dbReference>
<dbReference type="Proteomes" id="UP000315995">
    <property type="component" value="Chromosome"/>
</dbReference>
<name>A0A4Y6PV35_PERCE</name>
<evidence type="ECO:0000313" key="2">
    <source>
        <dbReference type="EMBL" id="QDG52214.1"/>
    </source>
</evidence>
<dbReference type="AlphaFoldDB" id="A0A4Y6PV35"/>
<evidence type="ECO:0000256" key="1">
    <source>
        <dbReference type="SAM" id="SignalP"/>
    </source>
</evidence>